<feature type="compositionally biased region" description="Basic and acidic residues" evidence="1">
    <location>
        <begin position="339"/>
        <end position="359"/>
    </location>
</feature>
<gene>
    <name evidence="2" type="ORF">VTL71DRAFT_14046</name>
</gene>
<comment type="caution">
    <text evidence="2">The sequence shown here is derived from an EMBL/GenBank/DDBJ whole genome shotgun (WGS) entry which is preliminary data.</text>
</comment>
<feature type="compositionally biased region" description="Acidic residues" evidence="1">
    <location>
        <begin position="286"/>
        <end position="307"/>
    </location>
</feature>
<feature type="compositionally biased region" description="Basic residues" evidence="1">
    <location>
        <begin position="380"/>
        <end position="392"/>
    </location>
</feature>
<reference evidence="2 3" key="1">
    <citation type="journal article" date="2024" name="Commun. Biol.">
        <title>Comparative genomic analysis of thermophilic fungi reveals convergent evolutionary adaptations and gene losses.</title>
        <authorList>
            <person name="Steindorff A.S."/>
            <person name="Aguilar-Pontes M.V."/>
            <person name="Robinson A.J."/>
            <person name="Andreopoulos B."/>
            <person name="LaButti K."/>
            <person name="Kuo A."/>
            <person name="Mondo S."/>
            <person name="Riley R."/>
            <person name="Otillar R."/>
            <person name="Haridas S."/>
            <person name="Lipzen A."/>
            <person name="Grimwood J."/>
            <person name="Schmutz J."/>
            <person name="Clum A."/>
            <person name="Reid I.D."/>
            <person name="Moisan M.C."/>
            <person name="Butler G."/>
            <person name="Nguyen T.T.M."/>
            <person name="Dewar K."/>
            <person name="Conant G."/>
            <person name="Drula E."/>
            <person name="Henrissat B."/>
            <person name="Hansel C."/>
            <person name="Singer S."/>
            <person name="Hutchinson M.I."/>
            <person name="de Vries R.P."/>
            <person name="Natvig D.O."/>
            <person name="Powell A.J."/>
            <person name="Tsang A."/>
            <person name="Grigoriev I.V."/>
        </authorList>
    </citation>
    <scope>NUCLEOTIDE SEQUENCE [LARGE SCALE GENOMIC DNA]</scope>
    <source>
        <strain evidence="2 3">CBS 494.80</strain>
    </source>
</reference>
<feature type="compositionally biased region" description="Basic and acidic residues" evidence="1">
    <location>
        <begin position="19"/>
        <end position="32"/>
    </location>
</feature>
<accession>A0ABR4CMH3</accession>
<proteinExistence type="predicted"/>
<keyword evidence="3" id="KW-1185">Reference proteome</keyword>
<name>A0ABR4CMH3_9HELO</name>
<dbReference type="EMBL" id="JAZHXI010000006">
    <property type="protein sequence ID" value="KAL2071020.1"/>
    <property type="molecule type" value="Genomic_DNA"/>
</dbReference>
<feature type="compositionally biased region" description="Polar residues" evidence="1">
    <location>
        <begin position="364"/>
        <end position="376"/>
    </location>
</feature>
<dbReference type="Proteomes" id="UP001595075">
    <property type="component" value="Unassembled WGS sequence"/>
</dbReference>
<protein>
    <submittedName>
        <fullName evidence="2">Uncharacterized protein</fullName>
    </submittedName>
</protein>
<evidence type="ECO:0000256" key="1">
    <source>
        <dbReference type="SAM" id="MobiDB-lite"/>
    </source>
</evidence>
<evidence type="ECO:0000313" key="2">
    <source>
        <dbReference type="EMBL" id="KAL2071020.1"/>
    </source>
</evidence>
<sequence>MSAEVTGVTRITKFATRSATRDENPRRNERTKLKTRRVSAPVWTDEDQERLEGTKDHEVTVWKKCSRLLDCNPLWVIPDGDYIDISNNEDDDHRWSQSLCKAFSKATLCPAFYHNPNFLSYAVALAKYYRLRQVVQIGRPREILADRGPASFMLKRMEEEFDEIWQDDENRGIARKMYRSAVRDYTREHPPMHFAFTRFIKEAVAEAPKPRGRQILSEDPHGIIARDFDAVSKAWDKYVDSKVDNRMLLKISEMQERDLLSKAKTRMEILEMMKQVELDRKRQDQSEEADEGEGEDEEDDMEEEEQEFSGYQDIHRQNDQGEDADEEMGNSEALIDQSSLHDPHEAYDQADLVSRDDRSGAPSPVSSNENQASSQYPARKSTRPATRHRGVTKHGGLASCRLETPAPKRSAGPLAREHDQSASATNMGLKLSDRRDFDPEIAKTNYWAAAPPFTQNFPEESGGAYDDSTDEKYAAGEYFD</sequence>
<feature type="region of interest" description="Disordered" evidence="1">
    <location>
        <begin position="13"/>
        <end position="39"/>
    </location>
</feature>
<feature type="region of interest" description="Disordered" evidence="1">
    <location>
        <begin position="278"/>
        <end position="433"/>
    </location>
</feature>
<evidence type="ECO:0000313" key="3">
    <source>
        <dbReference type="Proteomes" id="UP001595075"/>
    </source>
</evidence>
<organism evidence="2 3">
    <name type="scientific">Oculimacula yallundae</name>
    <dbReference type="NCBI Taxonomy" id="86028"/>
    <lineage>
        <taxon>Eukaryota</taxon>
        <taxon>Fungi</taxon>
        <taxon>Dikarya</taxon>
        <taxon>Ascomycota</taxon>
        <taxon>Pezizomycotina</taxon>
        <taxon>Leotiomycetes</taxon>
        <taxon>Helotiales</taxon>
        <taxon>Ploettnerulaceae</taxon>
        <taxon>Oculimacula</taxon>
    </lineage>
</organism>
<feature type="region of interest" description="Disordered" evidence="1">
    <location>
        <begin position="452"/>
        <end position="480"/>
    </location>
</feature>
<feature type="compositionally biased region" description="Acidic residues" evidence="1">
    <location>
        <begin position="320"/>
        <end position="329"/>
    </location>
</feature>